<evidence type="ECO:0000313" key="3">
    <source>
        <dbReference type="EMBL" id="QGK71574.1"/>
    </source>
</evidence>
<organism evidence="3 4">
    <name type="scientific">Allosaccharopolyspora coralli</name>
    <dbReference type="NCBI Taxonomy" id="2665642"/>
    <lineage>
        <taxon>Bacteria</taxon>
        <taxon>Bacillati</taxon>
        <taxon>Actinomycetota</taxon>
        <taxon>Actinomycetes</taxon>
        <taxon>Pseudonocardiales</taxon>
        <taxon>Pseudonocardiaceae</taxon>
        <taxon>Allosaccharopolyspora</taxon>
    </lineage>
</organism>
<proteinExistence type="inferred from homology"/>
<dbReference type="RefSeq" id="WP_154078148.1">
    <property type="nucleotide sequence ID" value="NZ_CP045929.1"/>
</dbReference>
<dbReference type="InterPro" id="IPR001447">
    <property type="entry name" value="Arylamine_N-AcTrfase"/>
</dbReference>
<dbReference type="Gene3D" id="3.30.2140.10">
    <property type="entry name" value="Arylamine N-acetyltransferase"/>
    <property type="match status" value="1"/>
</dbReference>
<gene>
    <name evidence="3" type="ORF">GIY23_20470</name>
</gene>
<dbReference type="InterPro" id="IPR038765">
    <property type="entry name" value="Papain-like_cys_pep_sf"/>
</dbReference>
<reference evidence="4" key="1">
    <citation type="submission" date="2019-11" db="EMBL/GenBank/DDBJ databases">
        <title>The complete genome sequence of Saccharopolyspora sp. E2A.</title>
        <authorList>
            <person name="Zhang G."/>
        </authorList>
    </citation>
    <scope>NUCLEOTIDE SEQUENCE [LARGE SCALE GENOMIC DNA]</scope>
    <source>
        <strain evidence="4">E2A</strain>
    </source>
</reference>
<dbReference type="SUPFAM" id="SSF54001">
    <property type="entry name" value="Cysteine proteinases"/>
    <property type="match status" value="1"/>
</dbReference>
<dbReference type="AlphaFoldDB" id="A0A5Q3QEC9"/>
<evidence type="ECO:0000313" key="4">
    <source>
        <dbReference type="Proteomes" id="UP000371041"/>
    </source>
</evidence>
<evidence type="ECO:0000256" key="2">
    <source>
        <dbReference type="SAM" id="MobiDB-lite"/>
    </source>
</evidence>
<dbReference type="KEGG" id="sace:GIY23_20470"/>
<dbReference type="EMBL" id="CP045929">
    <property type="protein sequence ID" value="QGK71574.1"/>
    <property type="molecule type" value="Genomic_DNA"/>
</dbReference>
<keyword evidence="4" id="KW-1185">Reference proteome</keyword>
<sequence length="112" mass="12286">MTRNYSEPATVKHPVDYEVAHHYTSTHPRSPFVQRPVVMRLEPGLSRKLVGGELSEERPDGTAESTEIAPNELGAALSGLGVELTPDELAALVRHEQHRNEQGRPERGGPAD</sequence>
<feature type="region of interest" description="Disordered" evidence="2">
    <location>
        <begin position="93"/>
        <end position="112"/>
    </location>
</feature>
<dbReference type="Proteomes" id="UP000371041">
    <property type="component" value="Chromosome"/>
</dbReference>
<protein>
    <submittedName>
        <fullName evidence="3">Uncharacterized protein</fullName>
    </submittedName>
</protein>
<dbReference type="GO" id="GO:0016407">
    <property type="term" value="F:acetyltransferase activity"/>
    <property type="evidence" value="ECO:0007669"/>
    <property type="project" value="InterPro"/>
</dbReference>
<comment type="similarity">
    <text evidence="1">Belongs to the arylamine N-acetyltransferase family.</text>
</comment>
<evidence type="ECO:0000256" key="1">
    <source>
        <dbReference type="ARBA" id="ARBA00006547"/>
    </source>
</evidence>
<feature type="region of interest" description="Disordered" evidence="2">
    <location>
        <begin position="46"/>
        <end position="66"/>
    </location>
</feature>
<name>A0A5Q3QEC9_9PSEU</name>
<accession>A0A5Q3QEC9</accession>
<dbReference type="Pfam" id="PF00797">
    <property type="entry name" value="Acetyltransf_2"/>
    <property type="match status" value="1"/>
</dbReference>